<dbReference type="Pfam" id="PF00440">
    <property type="entry name" value="TetR_N"/>
    <property type="match status" value="1"/>
</dbReference>
<dbReference type="InterPro" id="IPR009057">
    <property type="entry name" value="Homeodomain-like_sf"/>
</dbReference>
<dbReference type="PROSITE" id="PS50977">
    <property type="entry name" value="HTH_TETR_2"/>
    <property type="match status" value="1"/>
</dbReference>
<dbReference type="InterPro" id="IPR050624">
    <property type="entry name" value="HTH-type_Tx_Regulator"/>
</dbReference>
<accession>A0ABQ3UP95</accession>
<evidence type="ECO:0000259" key="3">
    <source>
        <dbReference type="PROSITE" id="PS50977"/>
    </source>
</evidence>
<evidence type="ECO:0000256" key="2">
    <source>
        <dbReference type="PROSITE-ProRule" id="PRU00335"/>
    </source>
</evidence>
<proteinExistence type="predicted"/>
<organism evidence="4 5">
    <name type="scientific">Ktedonobacter robiniae</name>
    <dbReference type="NCBI Taxonomy" id="2778365"/>
    <lineage>
        <taxon>Bacteria</taxon>
        <taxon>Bacillati</taxon>
        <taxon>Chloroflexota</taxon>
        <taxon>Ktedonobacteria</taxon>
        <taxon>Ktedonobacterales</taxon>
        <taxon>Ktedonobacteraceae</taxon>
        <taxon>Ktedonobacter</taxon>
    </lineage>
</organism>
<sequence length="177" mass="20605">MQRTREDWIGAGLRTLASSGIEGVKVEALAKELHISKGSFYHYWSDRAEFLEALLVDWEVHGTRRIIDELEKITSPHERFRRLFESTFSGDKRLEAAVHHWANVDASVAQRVARTEDMRKAYTTKILCDMGKPFTQAREIARIYYLICLGWIDWSQRNEYPASEIADLYQTLMTYVS</sequence>
<gene>
    <name evidence="4" type="ORF">KSB_30640</name>
</gene>
<name>A0ABQ3UP95_9CHLR</name>
<dbReference type="InterPro" id="IPR001647">
    <property type="entry name" value="HTH_TetR"/>
</dbReference>
<protein>
    <recommendedName>
        <fullName evidence="3">HTH tetR-type domain-containing protein</fullName>
    </recommendedName>
</protein>
<dbReference type="RefSeq" id="WP_201371278.1">
    <property type="nucleotide sequence ID" value="NZ_BNJG01000001.1"/>
</dbReference>
<keyword evidence="5" id="KW-1185">Reference proteome</keyword>
<evidence type="ECO:0000313" key="4">
    <source>
        <dbReference type="EMBL" id="GHO54589.1"/>
    </source>
</evidence>
<feature type="domain" description="HTH tetR-type" evidence="3">
    <location>
        <begin position="2"/>
        <end position="62"/>
    </location>
</feature>
<dbReference type="EMBL" id="BNJG01000001">
    <property type="protein sequence ID" value="GHO54589.1"/>
    <property type="molecule type" value="Genomic_DNA"/>
</dbReference>
<evidence type="ECO:0000256" key="1">
    <source>
        <dbReference type="ARBA" id="ARBA00023125"/>
    </source>
</evidence>
<evidence type="ECO:0000313" key="5">
    <source>
        <dbReference type="Proteomes" id="UP000654345"/>
    </source>
</evidence>
<reference evidence="4 5" key="1">
    <citation type="journal article" date="2021" name="Int. J. Syst. Evol. Microbiol.">
        <title>Reticulibacter mediterranei gen. nov., sp. nov., within the new family Reticulibacteraceae fam. nov., and Ktedonospora formicarum gen. nov., sp. nov., Ktedonobacter robiniae sp. nov., Dictyobacter formicarum sp. nov. and Dictyobacter arantiisoli sp. nov., belonging to the class Ktedonobacteria.</title>
        <authorList>
            <person name="Yabe S."/>
            <person name="Zheng Y."/>
            <person name="Wang C.M."/>
            <person name="Sakai Y."/>
            <person name="Abe K."/>
            <person name="Yokota A."/>
            <person name="Donadio S."/>
            <person name="Cavaletti L."/>
            <person name="Monciardini P."/>
        </authorList>
    </citation>
    <scope>NUCLEOTIDE SEQUENCE [LARGE SCALE GENOMIC DNA]</scope>
    <source>
        <strain evidence="4 5">SOSP1-30</strain>
    </source>
</reference>
<dbReference type="PANTHER" id="PTHR43479">
    <property type="entry name" value="ACREF/ENVCD OPERON REPRESSOR-RELATED"/>
    <property type="match status" value="1"/>
</dbReference>
<feature type="DNA-binding region" description="H-T-H motif" evidence="2">
    <location>
        <begin position="25"/>
        <end position="44"/>
    </location>
</feature>
<dbReference type="Gene3D" id="1.10.357.10">
    <property type="entry name" value="Tetracycline Repressor, domain 2"/>
    <property type="match status" value="1"/>
</dbReference>
<dbReference type="Proteomes" id="UP000654345">
    <property type="component" value="Unassembled WGS sequence"/>
</dbReference>
<dbReference type="PANTHER" id="PTHR43479:SF11">
    <property type="entry name" value="ACREF_ENVCD OPERON REPRESSOR-RELATED"/>
    <property type="match status" value="1"/>
</dbReference>
<keyword evidence="1 2" id="KW-0238">DNA-binding</keyword>
<dbReference type="SUPFAM" id="SSF46689">
    <property type="entry name" value="Homeodomain-like"/>
    <property type="match status" value="1"/>
</dbReference>
<comment type="caution">
    <text evidence="4">The sequence shown here is derived from an EMBL/GenBank/DDBJ whole genome shotgun (WGS) entry which is preliminary data.</text>
</comment>